<keyword evidence="9" id="KW-0418">Kinase</keyword>
<dbReference type="PROSITE" id="PS50109">
    <property type="entry name" value="HIS_KIN"/>
    <property type="match status" value="1"/>
</dbReference>
<evidence type="ECO:0000256" key="14">
    <source>
        <dbReference type="SAM" id="Phobius"/>
    </source>
</evidence>
<dbReference type="EC" id="2.7.13.3" evidence="3"/>
<dbReference type="PANTHER" id="PTHR34220:SF11">
    <property type="entry name" value="SENSOR PROTEIN KINASE HPTS"/>
    <property type="match status" value="1"/>
</dbReference>
<dbReference type="InterPro" id="IPR050640">
    <property type="entry name" value="Bact_2-comp_sensor_kinase"/>
</dbReference>
<dbReference type="Proteomes" id="UP000653578">
    <property type="component" value="Unassembled WGS sequence"/>
</dbReference>
<dbReference type="EMBL" id="WHNY01000004">
    <property type="protein sequence ID" value="NOU62462.1"/>
    <property type="molecule type" value="Genomic_DNA"/>
</dbReference>
<evidence type="ECO:0000313" key="17">
    <source>
        <dbReference type="EMBL" id="NOU62462.1"/>
    </source>
</evidence>
<dbReference type="SUPFAM" id="SSF158472">
    <property type="entry name" value="HAMP domain-like"/>
    <property type="match status" value="1"/>
</dbReference>
<evidence type="ECO:0000256" key="6">
    <source>
        <dbReference type="ARBA" id="ARBA00022679"/>
    </source>
</evidence>
<dbReference type="InterPro" id="IPR010559">
    <property type="entry name" value="Sig_transdc_His_kin_internal"/>
</dbReference>
<evidence type="ECO:0000256" key="12">
    <source>
        <dbReference type="ARBA" id="ARBA00023012"/>
    </source>
</evidence>
<dbReference type="Gene3D" id="6.10.340.10">
    <property type="match status" value="1"/>
</dbReference>
<evidence type="ECO:0000256" key="4">
    <source>
        <dbReference type="ARBA" id="ARBA00022475"/>
    </source>
</evidence>
<keyword evidence="18" id="KW-1185">Reference proteome</keyword>
<dbReference type="Pfam" id="PF00672">
    <property type="entry name" value="HAMP"/>
    <property type="match status" value="1"/>
</dbReference>
<keyword evidence="6" id="KW-0808">Transferase</keyword>
<gene>
    <name evidence="17" type="ORF">GC096_00185</name>
</gene>
<proteinExistence type="predicted"/>
<dbReference type="CDD" id="cd06225">
    <property type="entry name" value="HAMP"/>
    <property type="match status" value="1"/>
</dbReference>
<keyword evidence="8" id="KW-0547">Nucleotide-binding</keyword>
<keyword evidence="10" id="KW-0067">ATP-binding</keyword>
<evidence type="ECO:0000256" key="8">
    <source>
        <dbReference type="ARBA" id="ARBA00022741"/>
    </source>
</evidence>
<keyword evidence="4" id="KW-1003">Cell membrane</keyword>
<sequence length="613" mass="71314">MYHRRIMSLYGEAMLKMMGLLRKLLPQKIKFRLFFGFVLVILIPLFILQLYYYRQTEDLIVNKISEQFGAQLNIMKTDYNDTVKAMFLHLVQLEKEPAVMEALQAGGNGPSSDNGRQIREVLEKMRNRNLSQGRYLYISVADVTGSQYDSFDAPQGERLPDWSIRAIRDLENSSESYRWLSADRNDLPVGLSESAHMLTLTGSLKERGKLVGVVRIRFDYEAWMKGIAKDFPVQQNYYLADEAGKLLAQTEKMSGMSSEVVHKLLQSPDQELLSYIDERYSMLYNSIALTPQKWQIIGEFPLRFYFGDLKLLERRMVITFLLLTVAFIGLTLFVSSTITRPLHQLKKKMEDMVKMRLKTFLPETNYRGEILALAHSFNQMVTDTNVLVHQLKQEERQKEAVRFQMLLAQMKPHFLLNTLNTLKWHAIDREDQVTSEICIQLGKLLETSLNAEVELIHLKEEIELINAYLYIQNVRFDHLFDFRYEYDEKLQYVLVPKLSLQPLVENAIVHGFARMSRGGLIVVRIYEQHDSLVVEVQDNGQGLREAERLRQKRMRKGIGLTNVKERLELLFKKNAELQLMELEDGALVRLRFPLLMSVPYSKGGDLHVETDHR</sequence>
<evidence type="ECO:0000256" key="2">
    <source>
        <dbReference type="ARBA" id="ARBA00004651"/>
    </source>
</evidence>
<comment type="subcellular location">
    <subcellularLocation>
        <location evidence="2">Cell membrane</location>
        <topology evidence="2">Multi-pass membrane protein</topology>
    </subcellularLocation>
</comment>
<dbReference type="Pfam" id="PF02518">
    <property type="entry name" value="HATPase_c"/>
    <property type="match status" value="1"/>
</dbReference>
<evidence type="ECO:0000256" key="13">
    <source>
        <dbReference type="ARBA" id="ARBA00023136"/>
    </source>
</evidence>
<evidence type="ECO:0000256" key="1">
    <source>
        <dbReference type="ARBA" id="ARBA00000085"/>
    </source>
</evidence>
<comment type="caution">
    <text evidence="17">The sequence shown here is derived from an EMBL/GenBank/DDBJ whole genome shotgun (WGS) entry which is preliminary data.</text>
</comment>
<feature type="domain" description="Histidine kinase" evidence="15">
    <location>
        <begin position="386"/>
        <end position="596"/>
    </location>
</feature>
<evidence type="ECO:0000256" key="5">
    <source>
        <dbReference type="ARBA" id="ARBA00022553"/>
    </source>
</evidence>
<keyword evidence="12" id="KW-0902">Two-component regulatory system</keyword>
<accession>A0ABX1X2G6</accession>
<evidence type="ECO:0000256" key="7">
    <source>
        <dbReference type="ARBA" id="ARBA00022692"/>
    </source>
</evidence>
<organism evidence="17 18">
    <name type="scientific">Paenibacillus plantarum</name>
    <dbReference type="NCBI Taxonomy" id="2654975"/>
    <lineage>
        <taxon>Bacteria</taxon>
        <taxon>Bacillati</taxon>
        <taxon>Bacillota</taxon>
        <taxon>Bacilli</taxon>
        <taxon>Bacillales</taxon>
        <taxon>Paenibacillaceae</taxon>
        <taxon>Paenibacillus</taxon>
    </lineage>
</organism>
<dbReference type="SMART" id="SM00304">
    <property type="entry name" value="HAMP"/>
    <property type="match status" value="1"/>
</dbReference>
<dbReference type="InterPro" id="IPR005467">
    <property type="entry name" value="His_kinase_dom"/>
</dbReference>
<reference evidence="17 18" key="1">
    <citation type="submission" date="2019-10" db="EMBL/GenBank/DDBJ databases">
        <title>Description of Paenibacillus humi sp. nov.</title>
        <authorList>
            <person name="Carlier A."/>
            <person name="Qi S."/>
        </authorList>
    </citation>
    <scope>NUCLEOTIDE SEQUENCE [LARGE SCALE GENOMIC DNA]</scope>
    <source>
        <strain evidence="17 18">LMG 31461</strain>
    </source>
</reference>
<keyword evidence="13 14" id="KW-0472">Membrane</keyword>
<evidence type="ECO:0000259" key="16">
    <source>
        <dbReference type="PROSITE" id="PS50885"/>
    </source>
</evidence>
<dbReference type="InterPro" id="IPR036890">
    <property type="entry name" value="HATPase_C_sf"/>
</dbReference>
<keyword evidence="5" id="KW-0597">Phosphoprotein</keyword>
<evidence type="ECO:0000256" key="3">
    <source>
        <dbReference type="ARBA" id="ARBA00012438"/>
    </source>
</evidence>
<name>A0ABX1X2G6_9BACL</name>
<dbReference type="InterPro" id="IPR003594">
    <property type="entry name" value="HATPase_dom"/>
</dbReference>
<comment type="catalytic activity">
    <reaction evidence="1">
        <text>ATP + protein L-histidine = ADP + protein N-phospho-L-histidine.</text>
        <dbReference type="EC" id="2.7.13.3"/>
    </reaction>
</comment>
<evidence type="ECO:0000313" key="18">
    <source>
        <dbReference type="Proteomes" id="UP000653578"/>
    </source>
</evidence>
<evidence type="ECO:0000256" key="9">
    <source>
        <dbReference type="ARBA" id="ARBA00022777"/>
    </source>
</evidence>
<keyword evidence="11 14" id="KW-1133">Transmembrane helix</keyword>
<keyword evidence="7 14" id="KW-0812">Transmembrane</keyword>
<dbReference type="InterPro" id="IPR003660">
    <property type="entry name" value="HAMP_dom"/>
</dbReference>
<feature type="transmembrane region" description="Helical" evidence="14">
    <location>
        <begin position="31"/>
        <end position="53"/>
    </location>
</feature>
<evidence type="ECO:0000259" key="15">
    <source>
        <dbReference type="PROSITE" id="PS50109"/>
    </source>
</evidence>
<evidence type="ECO:0000256" key="11">
    <source>
        <dbReference type="ARBA" id="ARBA00022989"/>
    </source>
</evidence>
<dbReference type="Gene3D" id="3.30.565.10">
    <property type="entry name" value="Histidine kinase-like ATPase, C-terminal domain"/>
    <property type="match status" value="1"/>
</dbReference>
<dbReference type="PROSITE" id="PS50885">
    <property type="entry name" value="HAMP"/>
    <property type="match status" value="1"/>
</dbReference>
<dbReference type="Pfam" id="PF06580">
    <property type="entry name" value="His_kinase"/>
    <property type="match status" value="1"/>
</dbReference>
<protein>
    <recommendedName>
        <fullName evidence="3">histidine kinase</fullName>
        <ecNumber evidence="3">2.7.13.3</ecNumber>
    </recommendedName>
</protein>
<dbReference type="SUPFAM" id="SSF55874">
    <property type="entry name" value="ATPase domain of HSP90 chaperone/DNA topoisomerase II/histidine kinase"/>
    <property type="match status" value="1"/>
</dbReference>
<evidence type="ECO:0000256" key="10">
    <source>
        <dbReference type="ARBA" id="ARBA00022840"/>
    </source>
</evidence>
<feature type="transmembrane region" description="Helical" evidence="14">
    <location>
        <begin position="316"/>
        <end position="339"/>
    </location>
</feature>
<feature type="domain" description="HAMP" evidence="16">
    <location>
        <begin position="336"/>
        <end position="389"/>
    </location>
</feature>
<dbReference type="PANTHER" id="PTHR34220">
    <property type="entry name" value="SENSOR HISTIDINE KINASE YPDA"/>
    <property type="match status" value="1"/>
</dbReference>